<reference evidence="4 5" key="1">
    <citation type="submission" date="2013-03" db="EMBL/GenBank/DDBJ databases">
        <title>The Genome Sequence of Exophiala aquamarina CBS 119918.</title>
        <authorList>
            <consortium name="The Broad Institute Genomics Platform"/>
            <person name="Cuomo C."/>
            <person name="de Hoog S."/>
            <person name="Gorbushina A."/>
            <person name="Walker B."/>
            <person name="Young S.K."/>
            <person name="Zeng Q."/>
            <person name="Gargeya S."/>
            <person name="Fitzgerald M."/>
            <person name="Haas B."/>
            <person name="Abouelleil A."/>
            <person name="Allen A.W."/>
            <person name="Alvarado L."/>
            <person name="Arachchi H.M."/>
            <person name="Berlin A.M."/>
            <person name="Chapman S.B."/>
            <person name="Gainer-Dewar J."/>
            <person name="Goldberg J."/>
            <person name="Griggs A."/>
            <person name="Gujja S."/>
            <person name="Hansen M."/>
            <person name="Howarth C."/>
            <person name="Imamovic A."/>
            <person name="Ireland A."/>
            <person name="Larimer J."/>
            <person name="McCowan C."/>
            <person name="Murphy C."/>
            <person name="Pearson M."/>
            <person name="Poon T.W."/>
            <person name="Priest M."/>
            <person name="Roberts A."/>
            <person name="Saif S."/>
            <person name="Shea T."/>
            <person name="Sisk P."/>
            <person name="Sykes S."/>
            <person name="Wortman J."/>
            <person name="Nusbaum C."/>
            <person name="Birren B."/>
        </authorList>
    </citation>
    <scope>NUCLEOTIDE SEQUENCE [LARGE SCALE GENOMIC DNA]</scope>
    <source>
        <strain evidence="4 5">CBS 119918</strain>
    </source>
</reference>
<organism evidence="4 5">
    <name type="scientific">Exophiala aquamarina CBS 119918</name>
    <dbReference type="NCBI Taxonomy" id="1182545"/>
    <lineage>
        <taxon>Eukaryota</taxon>
        <taxon>Fungi</taxon>
        <taxon>Dikarya</taxon>
        <taxon>Ascomycota</taxon>
        <taxon>Pezizomycotina</taxon>
        <taxon>Eurotiomycetes</taxon>
        <taxon>Chaetothyriomycetidae</taxon>
        <taxon>Chaetothyriales</taxon>
        <taxon>Herpotrichiellaceae</taxon>
        <taxon>Exophiala</taxon>
    </lineage>
</organism>
<evidence type="ECO:0000259" key="2">
    <source>
        <dbReference type="Pfam" id="PF23394"/>
    </source>
</evidence>
<keyword evidence="5" id="KW-1185">Reference proteome</keyword>
<accession>A0A072P697</accession>
<feature type="domain" description="DUF7102" evidence="2">
    <location>
        <begin position="528"/>
        <end position="695"/>
    </location>
</feature>
<dbReference type="InterPro" id="IPR055528">
    <property type="entry name" value="DUF7102"/>
</dbReference>
<dbReference type="HOGENOM" id="CLU_357154_0_0_1"/>
<evidence type="ECO:0000256" key="1">
    <source>
        <dbReference type="SAM" id="MobiDB-lite"/>
    </source>
</evidence>
<evidence type="ECO:0000313" key="5">
    <source>
        <dbReference type="Proteomes" id="UP000027920"/>
    </source>
</evidence>
<protein>
    <submittedName>
        <fullName evidence="4">Uncharacterized protein</fullName>
    </submittedName>
</protein>
<dbReference type="Proteomes" id="UP000027920">
    <property type="component" value="Unassembled WGS sequence"/>
</dbReference>
<name>A0A072P697_9EURO</name>
<comment type="caution">
    <text evidence="4">The sequence shown here is derived from an EMBL/GenBank/DDBJ whole genome shotgun (WGS) entry which is preliminary data.</text>
</comment>
<dbReference type="OrthoDB" id="3647246at2759"/>
<dbReference type="EMBL" id="AMGV01000007">
    <property type="protein sequence ID" value="KEF55371.1"/>
    <property type="molecule type" value="Genomic_DNA"/>
</dbReference>
<dbReference type="Pfam" id="PF23395">
    <property type="entry name" value="SAM_6"/>
    <property type="match status" value="1"/>
</dbReference>
<sequence>MAEDASIGRFVRRSSELEPEMFSEDINVLNDLLEHVEHNIQGSYGMLSDPINSNREELKITLDAPFDKDGGDLEDLPQLSSIDPFEVGETLAEDQVLEDMLEASREDTRSPQTFNPSNKDPASHKRGLESLELRALVLSLASEDGEGALEAFVSSNGSVFEVQHGNTRVTLPSTNRDDSGLSSIGNVIEPQAEDVVEVLAPPRLHPKIRPNRPPHEREQTSETDLFAEEIDADFINFVDAALYRAEETPEEKKVPISRSLKIDVPKLSPVQFTHGLCDQSRDDIISDIFDELNLNLSWSMQRLEEDRKMNWVPFKHSTMINLEETISDDSERFLKLISPPTDVVQSAQLLFKEPGLRILDSNEYDEEELEVREELANLIPEQDTPSIPRKRPSIDHLLANLPVKRVLQCTSDNVADRDVTTERLKQPLSGAFSASNALDTFLDLRGSKFKRMPLTPTRLSADEIEDDPIQTQTQENSLAKVSRAPQQCSESLINTASTIQVPATPMPASTHKQQEIKIPKSKSLSWRRSIMVDTCILKTHRSLLAFLEHRGGCSLDIIYREMSSDHGYSNAKPDHPEIILNPVSCLIFTNLQAINQRSLPGQNATSSDNKVRRKVQVLAQDYDHVFVVATVSRILGDAFPQSHMDVISTFTGYCASFMSAIVTPVWVVPEKVPAKTDAAINAWTWSLICQHAFPASKQSSPVTLIHDETSWEHFLRKAGMNPMSSQVVLGMLHKDSSTQEDHANEPWGLSRLVRMSTDERMKSFEGVIGERAVGRISAALDREWN</sequence>
<gene>
    <name evidence="4" type="ORF">A1O9_08121</name>
</gene>
<dbReference type="InterPro" id="IPR057559">
    <property type="entry name" value="SAM_6"/>
</dbReference>
<dbReference type="AlphaFoldDB" id="A0A072P697"/>
<dbReference type="GeneID" id="25283034"/>
<dbReference type="VEuPathDB" id="FungiDB:A1O9_08121"/>
<feature type="domain" description="SAM-like" evidence="3">
    <location>
        <begin position="705"/>
        <end position="780"/>
    </location>
</feature>
<dbReference type="Pfam" id="PF23394">
    <property type="entry name" value="DUF7102"/>
    <property type="match status" value="1"/>
</dbReference>
<feature type="region of interest" description="Disordered" evidence="1">
    <location>
        <begin position="102"/>
        <end position="125"/>
    </location>
</feature>
<dbReference type="RefSeq" id="XP_013257961.1">
    <property type="nucleotide sequence ID" value="XM_013402507.1"/>
</dbReference>
<evidence type="ECO:0000313" key="4">
    <source>
        <dbReference type="EMBL" id="KEF55371.1"/>
    </source>
</evidence>
<feature type="compositionally biased region" description="Polar residues" evidence="1">
    <location>
        <begin position="110"/>
        <end position="120"/>
    </location>
</feature>
<evidence type="ECO:0000259" key="3">
    <source>
        <dbReference type="Pfam" id="PF23395"/>
    </source>
</evidence>
<proteinExistence type="predicted"/>